<evidence type="ECO:0000256" key="1">
    <source>
        <dbReference type="ARBA" id="ARBA00022450"/>
    </source>
</evidence>
<proteinExistence type="predicted"/>
<gene>
    <name evidence="4" type="ORF">C5470_01035</name>
</gene>
<dbReference type="InterPro" id="IPR006162">
    <property type="entry name" value="Ppantetheine_attach_site"/>
</dbReference>
<dbReference type="Proteomes" id="UP000547931">
    <property type="component" value="Unassembled WGS sequence"/>
</dbReference>
<organism evidence="4 5">
    <name type="scientific">Photorhabdus stackebrandtii</name>
    <dbReference type="NCBI Taxonomy" id="1123042"/>
    <lineage>
        <taxon>Bacteria</taxon>
        <taxon>Pseudomonadati</taxon>
        <taxon>Pseudomonadota</taxon>
        <taxon>Gammaproteobacteria</taxon>
        <taxon>Enterobacterales</taxon>
        <taxon>Morganellaceae</taxon>
        <taxon>Photorhabdus</taxon>
    </lineage>
</organism>
<dbReference type="RefSeq" id="WP_166285210.1">
    <property type="nucleotide sequence ID" value="NZ_CAWPIE010000001.1"/>
</dbReference>
<evidence type="ECO:0000313" key="4">
    <source>
        <dbReference type="EMBL" id="NHB95071.1"/>
    </source>
</evidence>
<dbReference type="SUPFAM" id="SSF47336">
    <property type="entry name" value="ACP-like"/>
    <property type="match status" value="1"/>
</dbReference>
<dbReference type="SUPFAM" id="SSF56801">
    <property type="entry name" value="Acetyl-CoA synthetase-like"/>
    <property type="match status" value="1"/>
</dbReference>
<dbReference type="PROSITE" id="PS50075">
    <property type="entry name" value="CARRIER"/>
    <property type="match status" value="1"/>
</dbReference>
<dbReference type="SUPFAM" id="SSF53474">
    <property type="entry name" value="alpha/beta-Hydrolases"/>
    <property type="match status" value="1"/>
</dbReference>
<dbReference type="InterPro" id="IPR045851">
    <property type="entry name" value="AMP-bd_C_sf"/>
</dbReference>
<dbReference type="EMBL" id="PUJV01000001">
    <property type="protein sequence ID" value="NHB95071.1"/>
    <property type="molecule type" value="Genomic_DNA"/>
</dbReference>
<keyword evidence="1" id="KW-0596">Phosphopantetheine</keyword>
<dbReference type="Pfam" id="PF00975">
    <property type="entry name" value="Thioesterase"/>
    <property type="match status" value="1"/>
</dbReference>
<comment type="caution">
    <text evidence="4">The sequence shown here is derived from an EMBL/GenBank/DDBJ whole genome shotgun (WGS) entry which is preliminary data.</text>
</comment>
<dbReference type="InterPro" id="IPR029058">
    <property type="entry name" value="AB_hydrolase_fold"/>
</dbReference>
<feature type="domain" description="Carrier" evidence="3">
    <location>
        <begin position="117"/>
        <end position="192"/>
    </location>
</feature>
<reference evidence="4 5" key="1">
    <citation type="submission" date="2018-02" db="EMBL/GenBank/DDBJ databases">
        <authorList>
            <person name="Machado R.A."/>
        </authorList>
    </citation>
    <scope>NUCLEOTIDE SEQUENCE [LARGE SCALE GENOMIC DNA]</scope>
    <source>
        <strain evidence="4 5">DSM 23271</strain>
    </source>
</reference>
<dbReference type="InterPro" id="IPR036736">
    <property type="entry name" value="ACP-like_sf"/>
</dbReference>
<dbReference type="Gene3D" id="1.10.1200.10">
    <property type="entry name" value="ACP-like"/>
    <property type="match status" value="1"/>
</dbReference>
<keyword evidence="2" id="KW-0597">Phosphoprotein</keyword>
<evidence type="ECO:0000256" key="2">
    <source>
        <dbReference type="ARBA" id="ARBA00022553"/>
    </source>
</evidence>
<dbReference type="Gene3D" id="3.30.300.30">
    <property type="match status" value="1"/>
</dbReference>
<keyword evidence="5" id="KW-1185">Reference proteome</keyword>
<dbReference type="PANTHER" id="PTHR44845">
    <property type="entry name" value="CARRIER DOMAIN-CONTAINING PROTEIN"/>
    <property type="match status" value="1"/>
</dbReference>
<dbReference type="InterPro" id="IPR025110">
    <property type="entry name" value="AMP-bd_C"/>
</dbReference>
<protein>
    <recommendedName>
        <fullName evidence="3">Carrier domain-containing protein</fullName>
    </recommendedName>
</protein>
<dbReference type="PROSITE" id="PS00012">
    <property type="entry name" value="PHOSPHOPANTETHEINE"/>
    <property type="match status" value="1"/>
</dbReference>
<dbReference type="Gene3D" id="3.40.50.1820">
    <property type="entry name" value="alpha/beta hydrolase"/>
    <property type="match status" value="1"/>
</dbReference>
<name>A0A7X5TIQ4_9GAMM</name>
<accession>A0A7X5TIQ4</accession>
<evidence type="ECO:0000313" key="5">
    <source>
        <dbReference type="Proteomes" id="UP000547931"/>
    </source>
</evidence>
<dbReference type="PANTHER" id="PTHR44845:SF6">
    <property type="entry name" value="BETA-ALANINE-ACTIVATING ENZYME"/>
    <property type="match status" value="1"/>
</dbReference>
<dbReference type="InterPro" id="IPR009081">
    <property type="entry name" value="PP-bd_ACP"/>
</dbReference>
<dbReference type="InterPro" id="IPR001031">
    <property type="entry name" value="Thioesterase"/>
</dbReference>
<sequence length="475" mass="53611">MGRTDHQVKIRGFRIEIGEIENTLRKHPLIKTAIILVQEELLGNKRLIAFIEFHQEHYSTPISIIRKYLIENLPAYMVPSVIKALNFLPLNNNGKVDMNKLKQIEIELDREDSRLRYPRDPVELSLFLILEKIVGFKNPMLDMNFFESGGDSLRAVRLISEINKVFGKHLSLDTLYDGRSIESLALKIKGNDTDNTGRILIPFARDKSNNKPVFIVHPLSGSAMCYIPLATTLAFPLYAFQSPLLNKQSMYKPIDTVETLAAMYIKEMLKVQEQGPFVLGGWSFGGIVAFEMARQLESNGHEVSKLFLFDSAAPGKAYKELNMVKILNLCLEEIVEQFGTRIDIDLKSMSELTNNEILDVVLNTIKAPGGFAPDADVAMLERMIDTCLVNSRVSSEYTAGTVNTDAILFRAKDSSHMEEMLVSPNEVKERGLGWSQYISGDLIVEDIDGHHMSIMFQPNVNAISTVINKWMDNNH</sequence>
<dbReference type="Pfam" id="PF13193">
    <property type="entry name" value="AMP-binding_C"/>
    <property type="match status" value="1"/>
</dbReference>
<dbReference type="Pfam" id="PF00550">
    <property type="entry name" value="PP-binding"/>
    <property type="match status" value="1"/>
</dbReference>
<evidence type="ECO:0000259" key="3">
    <source>
        <dbReference type="PROSITE" id="PS50075"/>
    </source>
</evidence>
<dbReference type="AlphaFoldDB" id="A0A7X5TIQ4"/>